<dbReference type="KEGG" id="rle:pRL110130"/>
<gene>
    <name evidence="2" type="ordered locus">pRL110130</name>
</gene>
<organism evidence="2 3">
    <name type="scientific">Rhizobium johnstonii (strain DSM 114642 / LMG 32736 / 3841)</name>
    <name type="common">Rhizobium leguminosarum bv. viciae</name>
    <dbReference type="NCBI Taxonomy" id="216596"/>
    <lineage>
        <taxon>Bacteria</taxon>
        <taxon>Pseudomonadati</taxon>
        <taxon>Pseudomonadota</taxon>
        <taxon>Alphaproteobacteria</taxon>
        <taxon>Hyphomicrobiales</taxon>
        <taxon>Rhizobiaceae</taxon>
        <taxon>Rhizobium/Agrobacterium group</taxon>
        <taxon>Rhizobium</taxon>
        <taxon>Rhizobium johnstonii</taxon>
    </lineage>
</organism>
<geneLocation type="plasmid" evidence="2 3">
    <name>pRL11</name>
</geneLocation>
<feature type="region of interest" description="Disordered" evidence="1">
    <location>
        <begin position="55"/>
        <end position="92"/>
    </location>
</feature>
<dbReference type="EnsemblBacteria" id="CAK03076">
    <property type="protein sequence ID" value="CAK03076"/>
    <property type="gene ID" value="pRL110130"/>
</dbReference>
<sequence>MDQRGSLLRYNLELEISSYANHRACRRQGVTGPQHLRRRGSERPVALRRLIKGNFMTKTNAPAGDPTPVPDAEDETNLPPTEAPEDPGIPFDQRWNRMGIAPRLVTITIKFAAAFERLFLWRIRCH</sequence>
<name>Q1M6Q6_RHIJ3</name>
<dbReference type="AlphaFoldDB" id="Q1M6Q6"/>
<protein>
    <submittedName>
        <fullName evidence="2">Uncharacterized protein</fullName>
    </submittedName>
</protein>
<evidence type="ECO:0000256" key="1">
    <source>
        <dbReference type="SAM" id="MobiDB-lite"/>
    </source>
</evidence>
<dbReference type="HOGENOM" id="CLU_1979771_0_0_5"/>
<reference evidence="2 3" key="1">
    <citation type="journal article" date="2006" name="Genome Biol.">
        <title>The genome of Rhizobium leguminosarum has recognizable core and accessory components.</title>
        <authorList>
            <person name="Young J.W."/>
            <person name="Crossman L.C."/>
            <person name="Johnston A.W.B."/>
            <person name="Thomson N.R."/>
            <person name="Ghazoui Z.F."/>
            <person name="Hull K.H."/>
            <person name="Wexler M."/>
            <person name="Curson A.R.J."/>
            <person name="Todd J.D."/>
            <person name="Poole P.S."/>
            <person name="Mauchline T.H."/>
            <person name="East A.K."/>
            <person name="Quail M.A."/>
            <person name="Churcher C."/>
            <person name="Arrowsmith C."/>
            <person name="Cherevach A."/>
            <person name="Chillingworth T."/>
            <person name="Clarke K."/>
            <person name="Cronin A."/>
            <person name="Davis P."/>
            <person name="Fraser A."/>
            <person name="Hance Z."/>
            <person name="Hauser H."/>
            <person name="Jagels K."/>
            <person name="Moule S."/>
            <person name="Mungall K."/>
            <person name="Norbertczak H."/>
            <person name="Rabbinowitsch E."/>
            <person name="Sanders M."/>
            <person name="Simmonds M."/>
            <person name="Whitehead S."/>
            <person name="Parkhill J."/>
        </authorList>
    </citation>
    <scope>NUCLEOTIDE SEQUENCE [LARGE SCALE GENOMIC DNA]</scope>
    <source>
        <strain evidence="3">DSM 114642 / LMG 32736 / 3841</strain>
    </source>
</reference>
<dbReference type="EMBL" id="AM236085">
    <property type="protein sequence ID" value="CAK03076.1"/>
    <property type="molecule type" value="Genomic_DNA"/>
</dbReference>
<keyword evidence="3" id="KW-1185">Reference proteome</keyword>
<evidence type="ECO:0000313" key="2">
    <source>
        <dbReference type="EMBL" id="CAK03076.1"/>
    </source>
</evidence>
<dbReference type="Proteomes" id="UP000006575">
    <property type="component" value="Plasmid pRL11"/>
</dbReference>
<accession>Q1M6Q6</accession>
<keyword evidence="2" id="KW-0614">Plasmid</keyword>
<evidence type="ECO:0000313" key="3">
    <source>
        <dbReference type="Proteomes" id="UP000006575"/>
    </source>
</evidence>
<proteinExistence type="predicted"/>